<dbReference type="Pfam" id="PF22725">
    <property type="entry name" value="GFO_IDH_MocA_C3"/>
    <property type="match status" value="1"/>
</dbReference>
<dbReference type="OrthoDB" id="9815825at2"/>
<dbReference type="AlphaFoldDB" id="A0A542SP48"/>
<feature type="domain" description="Gfo/Idh/MocA-like oxidoreductase N-terminal" evidence="4">
    <location>
        <begin position="29"/>
        <end position="140"/>
    </location>
</feature>
<evidence type="ECO:0000256" key="1">
    <source>
        <dbReference type="ARBA" id="ARBA00010928"/>
    </source>
</evidence>
<dbReference type="GO" id="GO:0016491">
    <property type="term" value="F:oxidoreductase activity"/>
    <property type="evidence" value="ECO:0007669"/>
    <property type="project" value="UniProtKB-KW"/>
</dbReference>
<evidence type="ECO:0000313" key="7">
    <source>
        <dbReference type="Proteomes" id="UP000316181"/>
    </source>
</evidence>
<dbReference type="Proteomes" id="UP000316181">
    <property type="component" value="Unassembled WGS sequence"/>
</dbReference>
<accession>A0A542SP48</accession>
<reference evidence="6 7" key="1">
    <citation type="submission" date="2019-06" db="EMBL/GenBank/DDBJ databases">
        <title>Sequencing the genomes of 1000 actinobacteria strains.</title>
        <authorList>
            <person name="Klenk H.-P."/>
        </authorList>
    </citation>
    <scope>NUCLEOTIDE SEQUENCE [LARGE SCALE GENOMIC DNA]</scope>
    <source>
        <strain evidence="6 7">DSM 10596</strain>
    </source>
</reference>
<keyword evidence="7" id="KW-1185">Reference proteome</keyword>
<dbReference type="InterPro" id="IPR000683">
    <property type="entry name" value="Gfo/Idh/MocA-like_OxRdtase_N"/>
</dbReference>
<comment type="similarity">
    <text evidence="1">Belongs to the Gfo/Idh/MocA family.</text>
</comment>
<dbReference type="InterPro" id="IPR036291">
    <property type="entry name" value="NAD(P)-bd_dom_sf"/>
</dbReference>
<dbReference type="InterPro" id="IPR050984">
    <property type="entry name" value="Gfo/Idh/MocA_domain"/>
</dbReference>
<dbReference type="PANTHER" id="PTHR22604:SF105">
    <property type="entry name" value="TRANS-1,2-DIHYDROBENZENE-1,2-DIOL DEHYDROGENASE"/>
    <property type="match status" value="1"/>
</dbReference>
<evidence type="ECO:0000256" key="3">
    <source>
        <dbReference type="ARBA" id="ARBA00023027"/>
    </source>
</evidence>
<dbReference type="SUPFAM" id="SSF51735">
    <property type="entry name" value="NAD(P)-binding Rossmann-fold domains"/>
    <property type="match status" value="1"/>
</dbReference>
<dbReference type="PANTHER" id="PTHR22604">
    <property type="entry name" value="OXIDOREDUCTASES"/>
    <property type="match status" value="1"/>
</dbReference>
<dbReference type="Pfam" id="PF01408">
    <property type="entry name" value="GFO_IDH_MocA"/>
    <property type="match status" value="1"/>
</dbReference>
<comment type="caution">
    <text evidence="6">The sequence shown here is derived from an EMBL/GenBank/DDBJ whole genome shotgun (WGS) entry which is preliminary data.</text>
</comment>
<dbReference type="InterPro" id="IPR055170">
    <property type="entry name" value="GFO_IDH_MocA-like_dom"/>
</dbReference>
<feature type="domain" description="GFO/IDH/MocA-like oxidoreductase" evidence="5">
    <location>
        <begin position="159"/>
        <end position="272"/>
    </location>
</feature>
<evidence type="ECO:0000259" key="4">
    <source>
        <dbReference type="Pfam" id="PF01408"/>
    </source>
</evidence>
<evidence type="ECO:0000313" key="6">
    <source>
        <dbReference type="EMBL" id="TQK76389.1"/>
    </source>
</evidence>
<sequence length="355" mass="37718">MAICIDDLPAARPLDKGAPVPDPSTAPAIRWGILGAGGIARMFARAVQHHTVSQIAAVGSRSEEKARSFAHDFHVPRAYASYEDLVASRDVDAIYVASPHSHHRDHALLALEAGKPVLVEKAFARNATEGLEIFERALRSDLFAMEAMWTRFLPATALVHEIINSGQIGEIVSIIADHGQRLDFDPYGRLLNPALAGGALLDLGVYTVAYAHDFLGAPASMQATGKLTDTGVDGQAALLLDYPGKAVAALHTTLWAKTATTAVIAGSEAWIEVPGDFYCPASVRLHLPDGLTKEISPGFPAGHAGLAFEAAEVARCIDAGQIQSARNPWRDTIEVLTVLDRARAALGVVYPGEGD</sequence>
<organism evidence="6 7">
    <name type="scientific">Rarobacter incanus</name>
    <dbReference type="NCBI Taxonomy" id="153494"/>
    <lineage>
        <taxon>Bacteria</taxon>
        <taxon>Bacillati</taxon>
        <taxon>Actinomycetota</taxon>
        <taxon>Actinomycetes</taxon>
        <taxon>Micrococcales</taxon>
        <taxon>Rarobacteraceae</taxon>
        <taxon>Rarobacter</taxon>
    </lineage>
</organism>
<protein>
    <submittedName>
        <fullName evidence="6">Putative dehydrogenase</fullName>
    </submittedName>
</protein>
<dbReference type="GO" id="GO:0000166">
    <property type="term" value="F:nucleotide binding"/>
    <property type="evidence" value="ECO:0007669"/>
    <property type="project" value="InterPro"/>
</dbReference>
<dbReference type="EMBL" id="VFNV01000001">
    <property type="protein sequence ID" value="TQK76389.1"/>
    <property type="molecule type" value="Genomic_DNA"/>
</dbReference>
<gene>
    <name evidence="6" type="ORF">FB389_1060</name>
</gene>
<dbReference type="SUPFAM" id="SSF55347">
    <property type="entry name" value="Glyceraldehyde-3-phosphate dehydrogenase-like, C-terminal domain"/>
    <property type="match status" value="1"/>
</dbReference>
<evidence type="ECO:0000259" key="5">
    <source>
        <dbReference type="Pfam" id="PF22725"/>
    </source>
</evidence>
<dbReference type="Gene3D" id="3.30.360.10">
    <property type="entry name" value="Dihydrodipicolinate Reductase, domain 2"/>
    <property type="match status" value="1"/>
</dbReference>
<name>A0A542SP48_9MICO</name>
<keyword evidence="3" id="KW-0520">NAD</keyword>
<dbReference type="RefSeq" id="WP_142111676.1">
    <property type="nucleotide sequence ID" value="NZ_BAAATB010000002.1"/>
</dbReference>
<keyword evidence="2" id="KW-0560">Oxidoreductase</keyword>
<proteinExistence type="inferred from homology"/>
<evidence type="ECO:0000256" key="2">
    <source>
        <dbReference type="ARBA" id="ARBA00023002"/>
    </source>
</evidence>
<dbReference type="Gene3D" id="3.40.50.720">
    <property type="entry name" value="NAD(P)-binding Rossmann-like Domain"/>
    <property type="match status" value="1"/>
</dbReference>